<feature type="compositionally biased region" description="Gly residues" evidence="1">
    <location>
        <begin position="200"/>
        <end position="218"/>
    </location>
</feature>
<feature type="compositionally biased region" description="Basic and acidic residues" evidence="1">
    <location>
        <begin position="226"/>
        <end position="271"/>
    </location>
</feature>
<evidence type="ECO:0000313" key="4">
    <source>
        <dbReference type="Proteomes" id="UP001642520"/>
    </source>
</evidence>
<keyword evidence="2" id="KW-0732">Signal</keyword>
<reference evidence="3 4" key="1">
    <citation type="submission" date="2024-08" db="EMBL/GenBank/DDBJ databases">
        <authorList>
            <person name="Will J Nash"/>
            <person name="Angela Man"/>
            <person name="Seanna McTaggart"/>
            <person name="Kendall Baker"/>
            <person name="Tom Barker"/>
            <person name="Leah Catchpole"/>
            <person name="Alex Durrant"/>
            <person name="Karim Gharbi"/>
            <person name="Naomi Irish"/>
            <person name="Gemy Kaithakottil"/>
            <person name="Debby Ku"/>
            <person name="Aaliyah Providence"/>
            <person name="Felix Shaw"/>
            <person name="David Swarbreck"/>
            <person name="Chris Watkins"/>
            <person name="Ann M. McCartney"/>
            <person name="Giulio Formenti"/>
            <person name="Alice Mouton"/>
            <person name="Noel Vella"/>
            <person name="Bjorn M von Reumont"/>
            <person name="Adriana Vella"/>
            <person name="Wilfried Haerty"/>
        </authorList>
    </citation>
    <scope>NUCLEOTIDE SEQUENCE [LARGE SCALE GENOMIC DNA]</scope>
</reference>
<evidence type="ECO:0000256" key="1">
    <source>
        <dbReference type="SAM" id="MobiDB-lite"/>
    </source>
</evidence>
<feature type="region of interest" description="Disordered" evidence="1">
    <location>
        <begin position="140"/>
        <end position="320"/>
    </location>
</feature>
<feature type="compositionally biased region" description="Acidic residues" evidence="1">
    <location>
        <begin position="166"/>
        <end position="178"/>
    </location>
</feature>
<dbReference type="EMBL" id="CAXAJV020001293">
    <property type="protein sequence ID" value="CAL7945092.1"/>
    <property type="molecule type" value="Genomic_DNA"/>
</dbReference>
<feature type="compositionally biased region" description="Basic and acidic residues" evidence="1">
    <location>
        <begin position="145"/>
        <end position="165"/>
    </location>
</feature>
<feature type="compositionally biased region" description="Basic and acidic residues" evidence="1">
    <location>
        <begin position="179"/>
        <end position="189"/>
    </location>
</feature>
<feature type="chain" id="PRO_5045553745" evidence="2">
    <location>
        <begin position="20"/>
        <end position="424"/>
    </location>
</feature>
<keyword evidence="4" id="KW-1185">Reference proteome</keyword>
<feature type="signal peptide" evidence="2">
    <location>
        <begin position="1"/>
        <end position="19"/>
    </location>
</feature>
<organism evidence="3 4">
    <name type="scientific">Xylocopa violacea</name>
    <name type="common">Violet carpenter bee</name>
    <name type="synonym">Apis violacea</name>
    <dbReference type="NCBI Taxonomy" id="135666"/>
    <lineage>
        <taxon>Eukaryota</taxon>
        <taxon>Metazoa</taxon>
        <taxon>Ecdysozoa</taxon>
        <taxon>Arthropoda</taxon>
        <taxon>Hexapoda</taxon>
        <taxon>Insecta</taxon>
        <taxon>Pterygota</taxon>
        <taxon>Neoptera</taxon>
        <taxon>Endopterygota</taxon>
        <taxon>Hymenoptera</taxon>
        <taxon>Apocrita</taxon>
        <taxon>Aculeata</taxon>
        <taxon>Apoidea</taxon>
        <taxon>Anthophila</taxon>
        <taxon>Apidae</taxon>
        <taxon>Xylocopa</taxon>
        <taxon>Xylocopa</taxon>
    </lineage>
</organism>
<name>A0ABP1NXK2_XYLVO</name>
<evidence type="ECO:0000313" key="3">
    <source>
        <dbReference type="EMBL" id="CAL7945092.1"/>
    </source>
</evidence>
<feature type="compositionally biased region" description="Basic residues" evidence="1">
    <location>
        <begin position="304"/>
        <end position="313"/>
    </location>
</feature>
<dbReference type="Pfam" id="PF16009">
    <property type="entry name" value="DUF4779"/>
    <property type="match status" value="1"/>
</dbReference>
<feature type="compositionally biased region" description="Basic and acidic residues" evidence="1">
    <location>
        <begin position="100"/>
        <end position="109"/>
    </location>
</feature>
<evidence type="ECO:0000256" key="2">
    <source>
        <dbReference type="SAM" id="SignalP"/>
    </source>
</evidence>
<feature type="region of interest" description="Disordered" evidence="1">
    <location>
        <begin position="351"/>
        <end position="424"/>
    </location>
</feature>
<protein>
    <submittedName>
        <fullName evidence="3">Uncharacterized protein</fullName>
    </submittedName>
</protein>
<comment type="caution">
    <text evidence="3">The sequence shown here is derived from an EMBL/GenBank/DDBJ whole genome shotgun (WGS) entry which is preliminary data.</text>
</comment>
<feature type="region of interest" description="Disordered" evidence="1">
    <location>
        <begin position="96"/>
        <end position="120"/>
    </location>
</feature>
<sequence length="424" mass="47147">MLSRGLLVCVFLLSGRGDAAPMTERRMTVSKMSAMDLDSSATQYVYNQQQGLPLYYVRYTNHGSGRYYHPPEAVQYVVGAGAPVAHTVHGTASFLHPHGTAKDVPRSTHQDTGNYGNEQPAGHAAAIVGSVPRAPYHVHGQTIEKGGKGDAREKSSEEDHGKGDSKEDDDEDDEEDEDDHRYDVDEKIRSGFGGSVKELGYGGGYGHGGVGKSHGDGGFSFEDGNGEEHKADEYSQHGDKGEKGYKTLKEFSESEHGSDDNKHDEGYYKKEGGHKKGHVDEAEKHGSHEEAEKGKEGGSYGHSSYHKKGHKTNGYHNVYHKDEYKKETDYYDDEHKKGHFVEYEEFDKSYKNDGGDFKKGGHHSSGHDYLDSGKKGYYDKGHHDALNQGHQAEEGEKSYYTNHEDYAAEKDSKSDRTHKYQKDR</sequence>
<gene>
    <name evidence="3" type="ORF">XYLVIOL_LOCUS7012</name>
</gene>
<dbReference type="Proteomes" id="UP001642520">
    <property type="component" value="Unassembled WGS sequence"/>
</dbReference>
<dbReference type="InterPro" id="IPR031959">
    <property type="entry name" value="DUF4779"/>
</dbReference>
<feature type="compositionally biased region" description="Basic and acidic residues" evidence="1">
    <location>
        <begin position="278"/>
        <end position="296"/>
    </location>
</feature>
<proteinExistence type="predicted"/>
<accession>A0ABP1NXK2</accession>